<dbReference type="GO" id="GO:0005576">
    <property type="term" value="C:extracellular region"/>
    <property type="evidence" value="ECO:0007669"/>
    <property type="project" value="Ensembl"/>
</dbReference>
<dbReference type="HOGENOM" id="CLU_077973_0_0_1"/>
<keyword evidence="5" id="KW-0325">Glycoprotein</keyword>
<dbReference type="OMA" id="QETVLMI"/>
<dbReference type="InParanoid" id="H0UU17"/>
<dbReference type="GO" id="GO:0043315">
    <property type="term" value="P:positive regulation of neutrophil degranulation"/>
    <property type="evidence" value="ECO:0007669"/>
    <property type="project" value="TreeGrafter"/>
</dbReference>
<dbReference type="AlphaFoldDB" id="H0UU17"/>
<dbReference type="GO" id="GO:0007159">
    <property type="term" value="P:leukocyte cell-cell adhesion"/>
    <property type="evidence" value="ECO:0007669"/>
    <property type="project" value="TreeGrafter"/>
</dbReference>
<accession>H0UU17</accession>
<dbReference type="GO" id="GO:0098742">
    <property type="term" value="P:cell-cell adhesion via plasma-membrane adhesion molecules"/>
    <property type="evidence" value="ECO:0007669"/>
    <property type="project" value="TreeGrafter"/>
</dbReference>
<reference evidence="9" key="1">
    <citation type="journal article" date="2011" name="Nature">
        <title>A high-resolution map of human evolutionary constraint using 29 mammals.</title>
        <authorList>
            <person name="Lindblad-Toh K."/>
            <person name="Garber M."/>
            <person name="Zuk O."/>
            <person name="Lin M.F."/>
            <person name="Parker B.J."/>
            <person name="Washietl S."/>
            <person name="Kheradpour P."/>
            <person name="Ernst J."/>
            <person name="Jordan G."/>
            <person name="Mauceli E."/>
            <person name="Ward L.D."/>
            <person name="Lowe C.B."/>
            <person name="Holloway A.K."/>
            <person name="Clamp M."/>
            <person name="Gnerre S."/>
            <person name="Alfoldi J."/>
            <person name="Beal K."/>
            <person name="Chang J."/>
            <person name="Clawson H."/>
            <person name="Cuff J."/>
            <person name="Di Palma F."/>
            <person name="Fitzgerald S."/>
            <person name="Flicek P."/>
            <person name="Guttman M."/>
            <person name="Hubisz M.J."/>
            <person name="Jaffe D.B."/>
            <person name="Jungreis I."/>
            <person name="Kent W.J."/>
            <person name="Kostka D."/>
            <person name="Lara M."/>
            <person name="Martins A.L."/>
            <person name="Massingham T."/>
            <person name="Moltke I."/>
            <person name="Raney B.J."/>
            <person name="Rasmussen M.D."/>
            <person name="Robinson J."/>
            <person name="Stark A."/>
            <person name="Vilella A.J."/>
            <person name="Wen J."/>
            <person name="Xie X."/>
            <person name="Zody M.C."/>
            <person name="Baldwin J."/>
            <person name="Bloom T."/>
            <person name="Chin C.W."/>
            <person name="Heiman D."/>
            <person name="Nicol R."/>
            <person name="Nusbaum C."/>
            <person name="Young S."/>
            <person name="Wilkinson J."/>
            <person name="Worley K.C."/>
            <person name="Kovar C.L."/>
            <person name="Muzny D.M."/>
            <person name="Gibbs R.A."/>
            <person name="Cree A."/>
            <person name="Dihn H.H."/>
            <person name="Fowler G."/>
            <person name="Jhangiani S."/>
            <person name="Joshi V."/>
            <person name="Lee S."/>
            <person name="Lewis L.R."/>
            <person name="Nazareth L.V."/>
            <person name="Okwuonu G."/>
            <person name="Santibanez J."/>
            <person name="Warren W.C."/>
            <person name="Mardis E.R."/>
            <person name="Weinstock G.M."/>
            <person name="Wilson R.K."/>
            <person name="Delehaunty K."/>
            <person name="Dooling D."/>
            <person name="Fronik C."/>
            <person name="Fulton L."/>
            <person name="Fulton B."/>
            <person name="Graves T."/>
            <person name="Minx P."/>
            <person name="Sodergren E."/>
            <person name="Birney E."/>
            <person name="Margulies E.H."/>
            <person name="Herrero J."/>
            <person name="Green E.D."/>
            <person name="Haussler D."/>
            <person name="Siepel A."/>
            <person name="Goldman N."/>
            <person name="Pollard K.S."/>
            <person name="Pedersen J.S."/>
            <person name="Lander E.S."/>
            <person name="Kellis M."/>
        </authorList>
    </citation>
    <scope>NUCLEOTIDE SEQUENCE [LARGE SCALE GENOMIC DNA]</scope>
    <source>
        <strain evidence="9">2N</strain>
    </source>
</reference>
<dbReference type="Pfam" id="PF00021">
    <property type="entry name" value="UPAR_LY6"/>
    <property type="match status" value="1"/>
</dbReference>
<dbReference type="InterPro" id="IPR051899">
    <property type="entry name" value="Fert-Immune_med_protein"/>
</dbReference>
<gene>
    <name evidence="8" type="primary">TEX101</name>
</gene>
<dbReference type="eggNOG" id="ENOG502T90B">
    <property type="taxonomic scope" value="Eukaryota"/>
</dbReference>
<evidence type="ECO:0000256" key="1">
    <source>
        <dbReference type="ARBA" id="ARBA00004236"/>
    </source>
</evidence>
<dbReference type="InterPro" id="IPR016054">
    <property type="entry name" value="LY6_UPA_recep-like"/>
</dbReference>
<evidence type="ECO:0000256" key="6">
    <source>
        <dbReference type="SAM" id="SignalP"/>
    </source>
</evidence>
<dbReference type="CDD" id="cd23622">
    <property type="entry name" value="TFP_LU_ECD_TEX101_rpt1"/>
    <property type="match status" value="1"/>
</dbReference>
<dbReference type="PANTHER" id="PTHR16529:SF3">
    <property type="entry name" value="TESTIS-EXPRESSED PROTEIN 101"/>
    <property type="match status" value="1"/>
</dbReference>
<feature type="signal peptide" evidence="6">
    <location>
        <begin position="1"/>
        <end position="21"/>
    </location>
</feature>
<feature type="chain" id="PRO_5012022770" evidence="6">
    <location>
        <begin position="22"/>
        <end position="239"/>
    </location>
</feature>
<keyword evidence="9" id="KW-1185">Reference proteome</keyword>
<dbReference type="Proteomes" id="UP000005447">
    <property type="component" value="Unassembled WGS sequence"/>
</dbReference>
<dbReference type="InterPro" id="IPR045860">
    <property type="entry name" value="Snake_toxin-like_sf"/>
</dbReference>
<dbReference type="SUPFAM" id="SSF57302">
    <property type="entry name" value="Snake toxin-like"/>
    <property type="match status" value="1"/>
</dbReference>
<organism evidence="8 9">
    <name type="scientific">Cavia porcellus</name>
    <name type="common">Guinea pig</name>
    <dbReference type="NCBI Taxonomy" id="10141"/>
    <lineage>
        <taxon>Eukaryota</taxon>
        <taxon>Metazoa</taxon>
        <taxon>Chordata</taxon>
        <taxon>Craniata</taxon>
        <taxon>Vertebrata</taxon>
        <taxon>Euteleostomi</taxon>
        <taxon>Mammalia</taxon>
        <taxon>Eutheria</taxon>
        <taxon>Euarchontoglires</taxon>
        <taxon>Glires</taxon>
        <taxon>Rodentia</taxon>
        <taxon>Hystricomorpha</taxon>
        <taxon>Caviidae</taxon>
        <taxon>Cavia</taxon>
    </lineage>
</organism>
<dbReference type="GeneTree" id="ENSGT00530000063351"/>
<dbReference type="GO" id="GO:1901317">
    <property type="term" value="P:regulation of flagellated sperm motility"/>
    <property type="evidence" value="ECO:0007669"/>
    <property type="project" value="Ensembl"/>
</dbReference>
<keyword evidence="3 6" id="KW-0732">Signal</keyword>
<dbReference type="EMBL" id="AAKN02048216">
    <property type="status" value="NOT_ANNOTATED_CDS"/>
    <property type="molecule type" value="Genomic_DNA"/>
</dbReference>
<keyword evidence="4" id="KW-0472">Membrane</keyword>
<reference evidence="8" key="2">
    <citation type="submission" date="2025-08" db="UniProtKB">
        <authorList>
            <consortium name="Ensembl"/>
        </authorList>
    </citation>
    <scope>IDENTIFICATION</scope>
    <source>
        <strain evidence="8">2N</strain>
    </source>
</reference>
<dbReference type="VEuPathDB" id="HostDB:ENSCPOG00000000483"/>
<dbReference type="PANTHER" id="PTHR16529">
    <property type="entry name" value="CD177 ANTIGEN"/>
    <property type="match status" value="1"/>
</dbReference>
<dbReference type="GO" id="GO:0045217">
    <property type="term" value="P:cell-cell junction maintenance"/>
    <property type="evidence" value="ECO:0007669"/>
    <property type="project" value="TreeGrafter"/>
</dbReference>
<dbReference type="GO" id="GO:2001044">
    <property type="term" value="P:regulation of integrin-mediated signaling pathway"/>
    <property type="evidence" value="ECO:0007669"/>
    <property type="project" value="TreeGrafter"/>
</dbReference>
<dbReference type="STRING" id="10141.ENSCPOP00000000426"/>
<proteinExistence type="predicted"/>
<protein>
    <submittedName>
        <fullName evidence="8">Testis expressed 101</fullName>
    </submittedName>
</protein>
<reference evidence="8" key="3">
    <citation type="submission" date="2025-09" db="UniProtKB">
        <authorList>
            <consortium name="Ensembl"/>
        </authorList>
    </citation>
    <scope>IDENTIFICATION</scope>
    <source>
        <strain evidence="8">2N</strain>
    </source>
</reference>
<dbReference type="GO" id="GO:0007339">
    <property type="term" value="P:binding of sperm to zona pellucida"/>
    <property type="evidence" value="ECO:0007669"/>
    <property type="project" value="Ensembl"/>
</dbReference>
<dbReference type="GO" id="GO:0030317">
    <property type="term" value="P:flagellated sperm motility"/>
    <property type="evidence" value="ECO:0007669"/>
    <property type="project" value="Ensembl"/>
</dbReference>
<evidence type="ECO:0000256" key="3">
    <source>
        <dbReference type="ARBA" id="ARBA00022729"/>
    </source>
</evidence>
<dbReference type="FunCoup" id="H0UU17">
    <property type="interactions" value="26"/>
</dbReference>
<evidence type="ECO:0000313" key="9">
    <source>
        <dbReference type="Proteomes" id="UP000005447"/>
    </source>
</evidence>
<feature type="domain" description="UPAR/Ly6" evidence="7">
    <location>
        <begin position="127"/>
        <end position="201"/>
    </location>
</feature>
<comment type="subcellular location">
    <subcellularLocation>
        <location evidence="1">Cell membrane</location>
    </subcellularLocation>
</comment>
<evidence type="ECO:0000256" key="2">
    <source>
        <dbReference type="ARBA" id="ARBA00022475"/>
    </source>
</evidence>
<evidence type="ECO:0000259" key="7">
    <source>
        <dbReference type="Pfam" id="PF00021"/>
    </source>
</evidence>
<dbReference type="Ensembl" id="ENSCPOT00000000488.3">
    <property type="protein sequence ID" value="ENSCPOP00000000426.3"/>
    <property type="gene ID" value="ENSCPOG00000000483.4"/>
</dbReference>
<dbReference type="CDD" id="cd23634">
    <property type="entry name" value="TFP_LU_ECD_TEX101_rpt2"/>
    <property type="match status" value="1"/>
</dbReference>
<dbReference type="GO" id="GO:0044853">
    <property type="term" value="C:plasma membrane raft"/>
    <property type="evidence" value="ECO:0007669"/>
    <property type="project" value="TreeGrafter"/>
</dbReference>
<evidence type="ECO:0000313" key="8">
    <source>
        <dbReference type="Ensembl" id="ENSCPOP00000000426.3"/>
    </source>
</evidence>
<dbReference type="GO" id="GO:0002080">
    <property type="term" value="C:acrosomal membrane"/>
    <property type="evidence" value="ECO:0007669"/>
    <property type="project" value="Ensembl"/>
</dbReference>
<evidence type="ECO:0000256" key="5">
    <source>
        <dbReference type="ARBA" id="ARBA00023180"/>
    </source>
</evidence>
<name>H0UU17_CAVPO</name>
<sequence>MGHFQDLLLLFLLGSSFLTLAQHLLCQKSVSLTIEEDPSNSFNWTTEQVETCEQNALCQEGGKTAILATKGCIYNVGESATFIQHSPPPGLVAVSYSNYCGDTLCNNRESIASFWKQEETTAPAVPALSCPTCVALGFCVSAPSLPCPHGTTRCYHGKLNVSGGGIDSSVEVKGCTVTAGCRLMARITMVGPILVKEVCSPQPGLQARKAASGATWFSSSVWRLDLQLSLLLQSLAFFP</sequence>
<evidence type="ECO:0000256" key="4">
    <source>
        <dbReference type="ARBA" id="ARBA00023136"/>
    </source>
</evidence>
<keyword evidence="2" id="KW-1003">Cell membrane</keyword>
<dbReference type="Bgee" id="ENSCPOG00000000483">
    <property type="expression patterns" value="Expressed in testis and 1 other cell type or tissue"/>
</dbReference>